<comment type="cofactor">
    <cofactor evidence="7">
        <name>Mg(2+)</name>
        <dbReference type="ChEBI" id="CHEBI:18420"/>
    </cofactor>
    <text evidence="7">Binds 1 Mg(2+) ion per subunit.</text>
</comment>
<keyword evidence="4 7" id="KW-0808">Transferase</keyword>
<dbReference type="PROSITE" id="PS51278">
    <property type="entry name" value="GATASE_TYPE_2"/>
    <property type="match status" value="1"/>
</dbReference>
<evidence type="ECO:0000256" key="1">
    <source>
        <dbReference type="ARBA" id="ARBA00005209"/>
    </source>
</evidence>
<keyword evidence="11" id="KW-1185">Reference proteome</keyword>
<keyword evidence="7" id="KW-0408">Iron</keyword>
<dbReference type="Pfam" id="PF13537">
    <property type="entry name" value="GATase_7"/>
    <property type="match status" value="1"/>
</dbReference>
<evidence type="ECO:0000256" key="5">
    <source>
        <dbReference type="ARBA" id="ARBA00022755"/>
    </source>
</evidence>
<evidence type="ECO:0000256" key="4">
    <source>
        <dbReference type="ARBA" id="ARBA00022679"/>
    </source>
</evidence>
<comment type="caution">
    <text evidence="7">Lacks conserved residue(s) required for the propagation of feature annotation.</text>
</comment>
<evidence type="ECO:0000313" key="11">
    <source>
        <dbReference type="Proteomes" id="UP000829542"/>
    </source>
</evidence>
<dbReference type="EC" id="2.4.2.14" evidence="7"/>
<dbReference type="InterPro" id="IPR017932">
    <property type="entry name" value="GATase_2_dom"/>
</dbReference>
<evidence type="ECO:0000259" key="9">
    <source>
        <dbReference type="PROSITE" id="PS51278"/>
    </source>
</evidence>
<evidence type="ECO:0000256" key="6">
    <source>
        <dbReference type="ARBA" id="ARBA00022962"/>
    </source>
</evidence>
<keyword evidence="6 7" id="KW-0315">Glutamine amidotransferase</keyword>
<dbReference type="InterPro" id="IPR005854">
    <property type="entry name" value="PurF"/>
</dbReference>
<evidence type="ECO:0000256" key="8">
    <source>
        <dbReference type="PIRNR" id="PIRNR000485"/>
    </source>
</evidence>
<dbReference type="InterPro" id="IPR000836">
    <property type="entry name" value="PRTase_dom"/>
</dbReference>
<feature type="binding site" evidence="7">
    <location>
        <position position="440"/>
    </location>
    <ligand>
        <name>[4Fe-4S] cluster</name>
        <dbReference type="ChEBI" id="CHEBI:49883"/>
    </ligand>
</feature>
<keyword evidence="7" id="KW-0460">Magnesium</keyword>
<dbReference type="InterPro" id="IPR029057">
    <property type="entry name" value="PRTase-like"/>
</dbReference>
<organism evidence="10 11">
    <name type="scientific">Ignatzschineria rhizosphaerae</name>
    <dbReference type="NCBI Taxonomy" id="2923279"/>
    <lineage>
        <taxon>Bacteria</taxon>
        <taxon>Pseudomonadati</taxon>
        <taxon>Pseudomonadota</taxon>
        <taxon>Gammaproteobacteria</taxon>
        <taxon>Cardiobacteriales</taxon>
        <taxon>Ignatzschineriaceae</taxon>
        <taxon>Ignatzschineria</taxon>
    </lineage>
</organism>
<keyword evidence="7" id="KW-0411">Iron-sulfur</keyword>
<feature type="binding site" evidence="7">
    <location>
        <position position="437"/>
    </location>
    <ligand>
        <name>[4Fe-4S] cluster</name>
        <dbReference type="ChEBI" id="CHEBI:49883"/>
    </ligand>
</feature>
<reference evidence="10 11" key="1">
    <citation type="submission" date="2022-03" db="EMBL/GenBank/DDBJ databases">
        <title>Ignatzschineria rhizosphaerae HR5S32.</title>
        <authorList>
            <person name="Sun J.Q."/>
            <person name="Feng J.Y."/>
        </authorList>
    </citation>
    <scope>NUCLEOTIDE SEQUENCE [LARGE SCALE GENOMIC DNA]</scope>
    <source>
        <strain evidence="10 11">HR5S32</strain>
    </source>
</reference>
<proteinExistence type="inferred from homology"/>
<dbReference type="GO" id="GO:0004044">
    <property type="term" value="F:amidophosphoribosyltransferase activity"/>
    <property type="evidence" value="ECO:0007669"/>
    <property type="project" value="UniProtKB-EC"/>
</dbReference>
<feature type="binding site" evidence="7">
    <location>
        <position position="282"/>
    </location>
    <ligand>
        <name>Mg(2+)</name>
        <dbReference type="ChEBI" id="CHEBI:18420"/>
    </ligand>
</feature>
<evidence type="ECO:0000256" key="2">
    <source>
        <dbReference type="ARBA" id="ARBA00010138"/>
    </source>
</evidence>
<protein>
    <recommendedName>
        <fullName evidence="7">Amidophosphoribosyltransferase</fullName>
        <shortName evidence="7">ATase</shortName>
        <ecNumber evidence="7">2.4.2.14</ecNumber>
    </recommendedName>
    <alternativeName>
        <fullName evidence="7">Glutamine phosphoribosylpyrophosphate amidotransferase</fullName>
        <shortName evidence="7">GPATase</shortName>
    </alternativeName>
</protein>
<accession>A0ABY3X2G3</accession>
<dbReference type="InterPro" id="IPR029055">
    <property type="entry name" value="Ntn_hydrolases_N"/>
</dbReference>
<feature type="binding site" evidence="7">
    <location>
        <position position="235"/>
    </location>
    <ligand>
        <name>[4Fe-4S] cluster</name>
        <dbReference type="ChEBI" id="CHEBI:49883"/>
    </ligand>
</feature>
<comment type="catalytic activity">
    <reaction evidence="7 8">
        <text>5-phospho-beta-D-ribosylamine + L-glutamate + diphosphate = 5-phospho-alpha-D-ribose 1-diphosphate + L-glutamine + H2O</text>
        <dbReference type="Rhea" id="RHEA:14905"/>
        <dbReference type="ChEBI" id="CHEBI:15377"/>
        <dbReference type="ChEBI" id="CHEBI:29985"/>
        <dbReference type="ChEBI" id="CHEBI:33019"/>
        <dbReference type="ChEBI" id="CHEBI:58017"/>
        <dbReference type="ChEBI" id="CHEBI:58359"/>
        <dbReference type="ChEBI" id="CHEBI:58681"/>
        <dbReference type="EC" id="2.4.2.14"/>
    </reaction>
</comment>
<keyword evidence="7" id="KW-0004">4Fe-4S</keyword>
<dbReference type="Gene3D" id="3.40.50.2020">
    <property type="match status" value="1"/>
</dbReference>
<keyword evidence="5 7" id="KW-0658">Purine biosynthesis</keyword>
<dbReference type="CDD" id="cd06223">
    <property type="entry name" value="PRTases_typeI"/>
    <property type="match status" value="1"/>
</dbReference>
<dbReference type="PIRSF" id="PIRSF000485">
    <property type="entry name" value="Amd_phspho_trans"/>
    <property type="match status" value="1"/>
</dbReference>
<feature type="binding site" evidence="7">
    <location>
        <position position="381"/>
    </location>
    <ligand>
        <name>[4Fe-4S] cluster</name>
        <dbReference type="ChEBI" id="CHEBI:49883"/>
    </ligand>
</feature>
<dbReference type="PANTHER" id="PTHR11907">
    <property type="entry name" value="AMIDOPHOSPHORIBOSYLTRANSFERASE"/>
    <property type="match status" value="1"/>
</dbReference>
<dbReference type="Gene3D" id="3.60.20.10">
    <property type="entry name" value="Glutamine Phosphoribosylpyrophosphate, subunit 1, domain 1"/>
    <property type="match status" value="1"/>
</dbReference>
<comment type="similarity">
    <text evidence="2 7 8">In the C-terminal section; belongs to the purine/pyrimidine phosphoribosyltransferase family.</text>
</comment>
<evidence type="ECO:0000256" key="3">
    <source>
        <dbReference type="ARBA" id="ARBA00022676"/>
    </source>
</evidence>
<comment type="function">
    <text evidence="7">Catalyzes the formation of phosphoribosylamine from phosphoribosylpyrophosphate (PRPP) and glutamine.</text>
</comment>
<comment type="pathway">
    <text evidence="1 7 8">Purine metabolism; IMP biosynthesis via de novo pathway; N(1)-(5-phospho-D-ribosyl)glycinamide from 5-phospho-alpha-D-ribose 1-diphosphate: step 1/2.</text>
</comment>
<name>A0ABY3X2G3_9GAMM</name>
<sequence length="460" mass="50417">MFAVIGNPNAASLTYYGLHSLQHRGQEGAGISVLNANGDINTIKGEGLLTDVVSDPAILGKLSGSYSVGHIRYPSNGAKGYDNVQPLMMKMSDEKFAIAYNGNITNTIALRSELEDQGSVFHASGDAEILVHLMRRKKGAFLDRLKASLLELEGAFNYFILHDSGVYAVRDRKGIRPLCIGKLTDGGYVFASETCALGIVGATYIRDVMPGEIVYVEDGKIMSTFFTDDCLHAICLMEYVYFARPDSDLEERNVHSFRKQSGIELYHESHVDADMVIGVPDSSISAATGYAEAAGLPNEMGLIKNRYVGRTFIKPTQALREQGVRMKLAPIPSVVKGKRLVVIDDSIVRGTTSRRIVQMLRDAGATEIHMRVSSPPIMYPCVYGVDTSHREDLLAHQLDLEEMRRHIKADSLEFLSREGTVKALQRSKSLGPNCGVCMACFTGEYPTDLSAESFKNGKQA</sequence>
<keyword evidence="7" id="KW-0479">Metal-binding</keyword>
<dbReference type="RefSeq" id="WP_242151764.1">
    <property type="nucleotide sequence ID" value="NZ_CP093379.1"/>
</dbReference>
<evidence type="ECO:0000256" key="7">
    <source>
        <dbReference type="HAMAP-Rule" id="MF_01931"/>
    </source>
</evidence>
<comment type="cofactor">
    <cofactor evidence="7">
        <name>[4Fe-4S] cluster</name>
        <dbReference type="ChEBI" id="CHEBI:49883"/>
    </cofactor>
    <text evidence="7">Binds 1 [4Fe-4S] cluster per subunit.</text>
</comment>
<feature type="binding site" evidence="7">
    <location>
        <position position="345"/>
    </location>
    <ligand>
        <name>Mg(2+)</name>
        <dbReference type="ChEBI" id="CHEBI:18420"/>
    </ligand>
</feature>
<dbReference type="EMBL" id="CP093379">
    <property type="protein sequence ID" value="UNM97034.1"/>
    <property type="molecule type" value="Genomic_DNA"/>
</dbReference>
<feature type="binding site" evidence="7">
    <location>
        <position position="344"/>
    </location>
    <ligand>
        <name>Mg(2+)</name>
        <dbReference type="ChEBI" id="CHEBI:18420"/>
    </ligand>
</feature>
<gene>
    <name evidence="7 10" type="primary">purF</name>
    <name evidence="10" type="ORF">MMG00_04055</name>
</gene>
<dbReference type="SUPFAM" id="SSF53271">
    <property type="entry name" value="PRTase-like"/>
    <property type="match status" value="1"/>
</dbReference>
<dbReference type="SUPFAM" id="SSF56235">
    <property type="entry name" value="N-terminal nucleophile aminohydrolases (Ntn hydrolases)"/>
    <property type="match status" value="1"/>
</dbReference>
<dbReference type="NCBIfam" id="TIGR01134">
    <property type="entry name" value="purF"/>
    <property type="match status" value="1"/>
</dbReference>
<evidence type="ECO:0000313" key="10">
    <source>
        <dbReference type="EMBL" id="UNM97034.1"/>
    </source>
</evidence>
<dbReference type="HAMAP" id="MF_01931">
    <property type="entry name" value="PurF"/>
    <property type="match status" value="1"/>
</dbReference>
<keyword evidence="3 7" id="KW-0328">Glycosyltransferase</keyword>
<feature type="domain" description="Glutamine amidotransferase type-2" evidence="9">
    <location>
        <begin position="1"/>
        <end position="219"/>
    </location>
</feature>
<dbReference type="Proteomes" id="UP000829542">
    <property type="component" value="Chromosome"/>
</dbReference>